<keyword evidence="2" id="KW-1185">Reference proteome</keyword>
<name>A0A167UUV8_9AGAM</name>
<dbReference type="AlphaFoldDB" id="A0A167UUV8"/>
<dbReference type="Proteomes" id="UP000076532">
    <property type="component" value="Unassembled WGS sequence"/>
</dbReference>
<dbReference type="EMBL" id="KV417935">
    <property type="protein sequence ID" value="KZP04326.1"/>
    <property type="molecule type" value="Genomic_DNA"/>
</dbReference>
<sequence>MTSRGARTSLIEPIEYLLCTIGRQNPHSSGPEESFDLPARSYASYGHIMPCTLNFPATHAAGC</sequence>
<organism evidence="1 2">
    <name type="scientific">Athelia psychrophila</name>
    <dbReference type="NCBI Taxonomy" id="1759441"/>
    <lineage>
        <taxon>Eukaryota</taxon>
        <taxon>Fungi</taxon>
        <taxon>Dikarya</taxon>
        <taxon>Basidiomycota</taxon>
        <taxon>Agaricomycotina</taxon>
        <taxon>Agaricomycetes</taxon>
        <taxon>Agaricomycetidae</taxon>
        <taxon>Atheliales</taxon>
        <taxon>Atheliaceae</taxon>
        <taxon>Athelia</taxon>
    </lineage>
</organism>
<proteinExistence type="predicted"/>
<evidence type="ECO:0000313" key="2">
    <source>
        <dbReference type="Proteomes" id="UP000076532"/>
    </source>
</evidence>
<evidence type="ECO:0000313" key="1">
    <source>
        <dbReference type="EMBL" id="KZP04326.1"/>
    </source>
</evidence>
<reference evidence="1 2" key="1">
    <citation type="journal article" date="2016" name="Mol. Biol. Evol.">
        <title>Comparative Genomics of Early-Diverging Mushroom-Forming Fungi Provides Insights into the Origins of Lignocellulose Decay Capabilities.</title>
        <authorList>
            <person name="Nagy L.G."/>
            <person name="Riley R."/>
            <person name="Tritt A."/>
            <person name="Adam C."/>
            <person name="Daum C."/>
            <person name="Floudas D."/>
            <person name="Sun H."/>
            <person name="Yadav J.S."/>
            <person name="Pangilinan J."/>
            <person name="Larsson K.H."/>
            <person name="Matsuura K."/>
            <person name="Barry K."/>
            <person name="Labutti K."/>
            <person name="Kuo R."/>
            <person name="Ohm R.A."/>
            <person name="Bhattacharya S.S."/>
            <person name="Shirouzu T."/>
            <person name="Yoshinaga Y."/>
            <person name="Martin F.M."/>
            <person name="Grigoriev I.V."/>
            <person name="Hibbett D.S."/>
        </authorList>
    </citation>
    <scope>NUCLEOTIDE SEQUENCE [LARGE SCALE GENOMIC DNA]</scope>
    <source>
        <strain evidence="1 2">CBS 109695</strain>
    </source>
</reference>
<gene>
    <name evidence="1" type="ORF">FIBSPDRAFT_878639</name>
</gene>
<accession>A0A167UUV8</accession>
<protein>
    <submittedName>
        <fullName evidence="1">Uncharacterized protein</fullName>
    </submittedName>
</protein>